<dbReference type="AlphaFoldDB" id="A0A1Q6FBT7"/>
<protein>
    <submittedName>
        <fullName evidence="1">Uncharacterized protein</fullName>
    </submittedName>
</protein>
<gene>
    <name evidence="1" type="ORF">BHV66_02420</name>
</gene>
<accession>A0A1Q6FBT7</accession>
<dbReference type="STRING" id="28117.BHV66_02420"/>
<dbReference type="EMBL" id="MNQH01000002">
    <property type="protein sequence ID" value="OKY96202.1"/>
    <property type="molecule type" value="Genomic_DNA"/>
</dbReference>
<organism evidence="1 2">
    <name type="scientific">Alistipes putredinis</name>
    <dbReference type="NCBI Taxonomy" id="28117"/>
    <lineage>
        <taxon>Bacteria</taxon>
        <taxon>Pseudomonadati</taxon>
        <taxon>Bacteroidota</taxon>
        <taxon>Bacteroidia</taxon>
        <taxon>Bacteroidales</taxon>
        <taxon>Rikenellaceae</taxon>
        <taxon>Alistipes</taxon>
    </lineage>
</organism>
<reference evidence="1 2" key="1">
    <citation type="journal article" date="2016" name="Nat. Biotechnol.">
        <title>Measurement of bacterial replication rates in microbial communities.</title>
        <authorList>
            <person name="Brown C.T."/>
            <person name="Olm M.R."/>
            <person name="Thomas B.C."/>
            <person name="Banfield J.F."/>
        </authorList>
    </citation>
    <scope>NUCLEOTIDE SEQUENCE [LARGE SCALE GENOMIC DNA]</scope>
    <source>
        <strain evidence="1">CAG:67_53_122</strain>
    </source>
</reference>
<name>A0A1Q6FBT7_9BACT</name>
<evidence type="ECO:0000313" key="2">
    <source>
        <dbReference type="Proteomes" id="UP000187417"/>
    </source>
</evidence>
<comment type="caution">
    <text evidence="1">The sequence shown here is derived from an EMBL/GenBank/DDBJ whole genome shotgun (WGS) entry which is preliminary data.</text>
</comment>
<sequence length="61" mass="6813">MTHRIFDFLMSFTKKHTNSGVCTACLPTDTALCGNKARAPQIGRNKIRLLRYKTAPGSIFL</sequence>
<dbReference type="Proteomes" id="UP000187417">
    <property type="component" value="Unassembled WGS sequence"/>
</dbReference>
<proteinExistence type="predicted"/>
<evidence type="ECO:0000313" key="1">
    <source>
        <dbReference type="EMBL" id="OKY96202.1"/>
    </source>
</evidence>